<organism evidence="4 5">
    <name type="scientific">Tsukamurella pseudospumae</name>
    <dbReference type="NCBI Taxonomy" id="239498"/>
    <lineage>
        <taxon>Bacteria</taxon>
        <taxon>Bacillati</taxon>
        <taxon>Actinomycetota</taxon>
        <taxon>Actinomycetes</taxon>
        <taxon>Mycobacteriales</taxon>
        <taxon>Tsukamurellaceae</taxon>
        <taxon>Tsukamurella</taxon>
    </lineage>
</organism>
<keyword evidence="2" id="KW-0808">Transferase</keyword>
<dbReference type="PROSITE" id="PS00092">
    <property type="entry name" value="N6_MTASE"/>
    <property type="match status" value="1"/>
</dbReference>
<dbReference type="Gene3D" id="3.40.50.150">
    <property type="entry name" value="Vaccinia Virus protein VP39"/>
    <property type="match status" value="1"/>
</dbReference>
<keyword evidence="1" id="KW-0489">Methyltransferase</keyword>
<reference evidence="4 5" key="1">
    <citation type="submission" date="2016-02" db="EMBL/GenBank/DDBJ databases">
        <authorList>
            <person name="Teng J.L."/>
            <person name="Tang Y."/>
            <person name="Huang Y."/>
            <person name="Guo F."/>
            <person name="Wei W."/>
            <person name="Chen J.H."/>
            <person name="Wong S.Y."/>
            <person name="Lau S.K."/>
            <person name="Woo P.C."/>
        </authorList>
    </citation>
    <scope>NUCLEOTIDE SEQUENCE [LARGE SCALE GENOMIC DNA]</scope>
    <source>
        <strain evidence="4 5">JCM 13375</strain>
    </source>
</reference>
<dbReference type="InterPro" id="IPR004398">
    <property type="entry name" value="RNA_MeTrfase_RsmD"/>
</dbReference>
<evidence type="ECO:0000313" key="4">
    <source>
        <dbReference type="EMBL" id="KXO90529.1"/>
    </source>
</evidence>
<dbReference type="RefSeq" id="WP_068746783.1">
    <property type="nucleotide sequence ID" value="NZ_LSRE01000048.1"/>
</dbReference>
<accession>A0A137YX46</accession>
<proteinExistence type="predicted"/>
<dbReference type="Pfam" id="PF03602">
    <property type="entry name" value="Cons_hypoth95"/>
    <property type="match status" value="1"/>
</dbReference>
<comment type="caution">
    <text evidence="4">The sequence shown here is derived from an EMBL/GenBank/DDBJ whole genome shotgun (WGS) entry which is preliminary data.</text>
</comment>
<dbReference type="InterPro" id="IPR002052">
    <property type="entry name" value="DNA_methylase_N6_adenine_CS"/>
</dbReference>
<dbReference type="EMBL" id="LSRE01000048">
    <property type="protein sequence ID" value="KXO90529.1"/>
    <property type="molecule type" value="Genomic_DNA"/>
</dbReference>
<protein>
    <submittedName>
        <fullName evidence="4">16S rRNA (Guanine(966)-N(2))-methyltransferase RsmD</fullName>
    </submittedName>
</protein>
<evidence type="ECO:0000256" key="1">
    <source>
        <dbReference type="ARBA" id="ARBA00022603"/>
    </source>
</evidence>
<feature type="region of interest" description="Disordered" evidence="3">
    <location>
        <begin position="1"/>
        <end position="23"/>
    </location>
</feature>
<dbReference type="PANTHER" id="PTHR43542:SF1">
    <property type="entry name" value="METHYLTRANSFERASE"/>
    <property type="match status" value="1"/>
</dbReference>
<dbReference type="NCBIfam" id="TIGR00095">
    <property type="entry name" value="16S rRNA (guanine(966)-N(2))-methyltransferase RsmD"/>
    <property type="match status" value="1"/>
</dbReference>
<name>A0A137YX46_9ACTN</name>
<dbReference type="Proteomes" id="UP000070409">
    <property type="component" value="Unassembled WGS sequence"/>
</dbReference>
<sequence>MTRIIAGAARGRRLAVPPRGTRPTSDRVREALFSALQSRLDFDGLAVLDLYAGSGALGFEALSRGAARAVLVDSDAKAVMVINQNARTVGLDGAVAHRRAVRAFLDLPAEPFDLVLLDPPYDVPAEAVDGDLAALSGGWLAAGAHVVVERSARTPAATWPEGFELDMSRDYGETRVEIAVWQDDRV</sequence>
<evidence type="ECO:0000313" key="5">
    <source>
        <dbReference type="Proteomes" id="UP000070409"/>
    </source>
</evidence>
<dbReference type="PANTHER" id="PTHR43542">
    <property type="entry name" value="METHYLTRANSFERASE"/>
    <property type="match status" value="1"/>
</dbReference>
<dbReference type="SUPFAM" id="SSF53335">
    <property type="entry name" value="S-adenosyl-L-methionine-dependent methyltransferases"/>
    <property type="match status" value="1"/>
</dbReference>
<dbReference type="InterPro" id="IPR029063">
    <property type="entry name" value="SAM-dependent_MTases_sf"/>
</dbReference>
<dbReference type="PIRSF" id="PIRSF004553">
    <property type="entry name" value="CHP00095"/>
    <property type="match status" value="1"/>
</dbReference>
<dbReference type="CDD" id="cd02440">
    <property type="entry name" value="AdoMet_MTases"/>
    <property type="match status" value="1"/>
</dbReference>
<gene>
    <name evidence="4" type="ORF">AXK61_07905</name>
</gene>
<evidence type="ECO:0000256" key="3">
    <source>
        <dbReference type="SAM" id="MobiDB-lite"/>
    </source>
</evidence>
<evidence type="ECO:0000256" key="2">
    <source>
        <dbReference type="ARBA" id="ARBA00022679"/>
    </source>
</evidence>
<keyword evidence="5" id="KW-1185">Reference proteome</keyword>